<feature type="region of interest" description="Disordered" evidence="1">
    <location>
        <begin position="1"/>
        <end position="66"/>
    </location>
</feature>
<name>A0AAE1NHM7_9EUCA</name>
<keyword evidence="2" id="KW-0472">Membrane</keyword>
<keyword evidence="4" id="KW-1185">Reference proteome</keyword>
<comment type="caution">
    <text evidence="3">The sequence shown here is derived from an EMBL/GenBank/DDBJ whole genome shotgun (WGS) entry which is preliminary data.</text>
</comment>
<dbReference type="PANTHER" id="PTHR21261">
    <property type="entry name" value="BEAT PROTEIN"/>
    <property type="match status" value="1"/>
</dbReference>
<gene>
    <name evidence="3" type="ORF">Pmani_036793</name>
</gene>
<evidence type="ECO:0000256" key="2">
    <source>
        <dbReference type="SAM" id="Phobius"/>
    </source>
</evidence>
<keyword evidence="2" id="KW-1133">Transmembrane helix</keyword>
<proteinExistence type="predicted"/>
<protein>
    <recommendedName>
        <fullName evidence="5">Ig-like domain-containing protein</fullName>
    </recommendedName>
</protein>
<evidence type="ECO:0000313" key="4">
    <source>
        <dbReference type="Proteomes" id="UP001292094"/>
    </source>
</evidence>
<feature type="compositionally biased region" description="Low complexity" evidence="1">
    <location>
        <begin position="50"/>
        <end position="65"/>
    </location>
</feature>
<evidence type="ECO:0008006" key="5">
    <source>
        <dbReference type="Google" id="ProtNLM"/>
    </source>
</evidence>
<dbReference type="AlphaFoldDB" id="A0AAE1NHM7"/>
<keyword evidence="2" id="KW-0812">Transmembrane</keyword>
<dbReference type="PANTHER" id="PTHR21261:SF15">
    <property type="entry name" value="BEATEN PATH IIIA, ISOFORM D-RELATED"/>
    <property type="match status" value="1"/>
</dbReference>
<accession>A0AAE1NHM7</accession>
<reference evidence="3" key="1">
    <citation type="submission" date="2023-11" db="EMBL/GenBank/DDBJ databases">
        <title>Genome assemblies of two species of porcelain crab, Petrolisthes cinctipes and Petrolisthes manimaculis (Anomura: Porcellanidae).</title>
        <authorList>
            <person name="Angst P."/>
        </authorList>
    </citation>
    <scope>NUCLEOTIDE SEQUENCE</scope>
    <source>
        <strain evidence="3">PB745_02</strain>
        <tissue evidence="3">Gill</tissue>
    </source>
</reference>
<evidence type="ECO:0000313" key="3">
    <source>
        <dbReference type="EMBL" id="KAK4290295.1"/>
    </source>
</evidence>
<feature type="compositionally biased region" description="Acidic residues" evidence="1">
    <location>
        <begin position="14"/>
        <end position="25"/>
    </location>
</feature>
<evidence type="ECO:0000256" key="1">
    <source>
        <dbReference type="SAM" id="MobiDB-lite"/>
    </source>
</evidence>
<sequence>MSGESYTRWRAASSDEDEDDEDEADATTTSIRRTVGGGEGDRGDTGGGVVTIITPPSRPTRTQPTHISHGAQTRVICVMVLACVVCLAVGVWIGREWGRISATYHYPHPVHVVIPAKTHPHPPSLSKALLHNLSPHHIDDFFRDLTDLPIAKEMSYIKKTWHKQGWDTTTTSFTVDIPTLDRDKASTLRVEFGNGSIVPSSPPPLLPMASVRVWEVYEGEVRNILGQYGVGGLRITRVGVPSPVVVGEDGWLECEFVEEGENVYALKWYLGLEEFYRWTPAETPSVRTFPVRGKPMVVDGAVSNRGRVRFSGITLGATGVFRCEVSAEGPSFHTESEVATMTVVDLPDEKPRLTGVRESYHLHQDVRINCTSPRSQPPATLTFYVNNQPADPSWLRQYSPIEEEGSSGLETAVLGLHFPLRPGQLVRGPAVVKCTAVIEDRYLADTVVLLHSDVPLQASIMEGRATANHGCKACRWWLVGVVVAAWLYYSNQ</sequence>
<feature type="transmembrane region" description="Helical" evidence="2">
    <location>
        <begin position="75"/>
        <end position="94"/>
    </location>
</feature>
<dbReference type="Proteomes" id="UP001292094">
    <property type="component" value="Unassembled WGS sequence"/>
</dbReference>
<organism evidence="3 4">
    <name type="scientific">Petrolisthes manimaculis</name>
    <dbReference type="NCBI Taxonomy" id="1843537"/>
    <lineage>
        <taxon>Eukaryota</taxon>
        <taxon>Metazoa</taxon>
        <taxon>Ecdysozoa</taxon>
        <taxon>Arthropoda</taxon>
        <taxon>Crustacea</taxon>
        <taxon>Multicrustacea</taxon>
        <taxon>Malacostraca</taxon>
        <taxon>Eumalacostraca</taxon>
        <taxon>Eucarida</taxon>
        <taxon>Decapoda</taxon>
        <taxon>Pleocyemata</taxon>
        <taxon>Anomura</taxon>
        <taxon>Galatheoidea</taxon>
        <taxon>Porcellanidae</taxon>
        <taxon>Petrolisthes</taxon>
    </lineage>
</organism>
<dbReference type="EMBL" id="JAWZYT010005532">
    <property type="protein sequence ID" value="KAK4290295.1"/>
    <property type="molecule type" value="Genomic_DNA"/>
</dbReference>